<dbReference type="PROSITE" id="PS51257">
    <property type="entry name" value="PROKAR_LIPOPROTEIN"/>
    <property type="match status" value="1"/>
</dbReference>
<sequence length="191" mass="21663">MKKVYILVTLFLAVTITSCKKESLQGYFIKTEEKPNFVRLDLSTSLLTSYLEENTTEEEKNTFKSIQKVNIAFLPQNKATEAEITEERETLSSVMNNTNYKSLMRINDKRGKATIYYAGEVDAIDEIVAVGYAKEFGVGVARILGKDMNPNKIMMMLQKAKIDKNSKGLEKLKDIFGGELQTEKIKVEPKE</sequence>
<gene>
    <name evidence="1" type="ORF">C7447_102516</name>
</gene>
<dbReference type="AlphaFoldDB" id="A0A5S5DTT8"/>
<name>A0A5S5DTT8_9FLAO</name>
<accession>A0A5S5DTT8</accession>
<comment type="caution">
    <text evidence="1">The sequence shown here is derived from an EMBL/GenBank/DDBJ whole genome shotgun (WGS) entry which is preliminary data.</text>
</comment>
<dbReference type="Proteomes" id="UP000323136">
    <property type="component" value="Unassembled WGS sequence"/>
</dbReference>
<protein>
    <submittedName>
        <fullName evidence="1">Uncharacterized protein DUF4252</fullName>
    </submittedName>
</protein>
<proteinExistence type="predicted"/>
<evidence type="ECO:0000313" key="2">
    <source>
        <dbReference type="Proteomes" id="UP000323136"/>
    </source>
</evidence>
<dbReference type="EMBL" id="VNIA01000002">
    <property type="protein sequence ID" value="TYP99195.1"/>
    <property type="molecule type" value="Genomic_DNA"/>
</dbReference>
<dbReference type="OrthoDB" id="1143555at2"/>
<organism evidence="1 2">
    <name type="scientific">Tenacibaculum adriaticum</name>
    <dbReference type="NCBI Taxonomy" id="413713"/>
    <lineage>
        <taxon>Bacteria</taxon>
        <taxon>Pseudomonadati</taxon>
        <taxon>Bacteroidota</taxon>
        <taxon>Flavobacteriia</taxon>
        <taxon>Flavobacteriales</taxon>
        <taxon>Flavobacteriaceae</taxon>
        <taxon>Tenacibaculum</taxon>
    </lineage>
</organism>
<dbReference type="Pfam" id="PF14060">
    <property type="entry name" value="DUF4252"/>
    <property type="match status" value="1"/>
</dbReference>
<evidence type="ECO:0000313" key="1">
    <source>
        <dbReference type="EMBL" id="TYP99195.1"/>
    </source>
</evidence>
<dbReference type="RefSeq" id="WP_148869976.1">
    <property type="nucleotide sequence ID" value="NZ_VNIA01000002.1"/>
</dbReference>
<keyword evidence="2" id="KW-1185">Reference proteome</keyword>
<reference evidence="1 2" key="1">
    <citation type="submission" date="2019-07" db="EMBL/GenBank/DDBJ databases">
        <title>Genomic Encyclopedia of Type Strains, Phase IV (KMG-IV): sequencing the most valuable type-strain genomes for metagenomic binning, comparative biology and taxonomic classification.</title>
        <authorList>
            <person name="Goeker M."/>
        </authorList>
    </citation>
    <scope>NUCLEOTIDE SEQUENCE [LARGE SCALE GENOMIC DNA]</scope>
    <source>
        <strain evidence="1 2">DSM 18961</strain>
    </source>
</reference>
<dbReference type="InterPro" id="IPR025348">
    <property type="entry name" value="DUF4252"/>
</dbReference>